<accession>A0A915EFI2</accession>
<name>A0A915EFI2_9BILA</name>
<evidence type="ECO:0000313" key="1">
    <source>
        <dbReference type="Proteomes" id="UP000887574"/>
    </source>
</evidence>
<dbReference type="Proteomes" id="UP000887574">
    <property type="component" value="Unplaced"/>
</dbReference>
<protein>
    <submittedName>
        <fullName evidence="2">Uncharacterized protein</fullName>
    </submittedName>
</protein>
<reference evidence="2" key="1">
    <citation type="submission" date="2022-11" db="UniProtKB">
        <authorList>
            <consortium name="WormBaseParasite"/>
        </authorList>
    </citation>
    <scope>IDENTIFICATION</scope>
</reference>
<dbReference type="AlphaFoldDB" id="A0A915EFI2"/>
<keyword evidence="1" id="KW-1185">Reference proteome</keyword>
<dbReference type="WBParaSite" id="jg5335">
    <property type="protein sequence ID" value="jg5335"/>
    <property type="gene ID" value="jg5335"/>
</dbReference>
<evidence type="ECO:0000313" key="2">
    <source>
        <dbReference type="WBParaSite" id="jg5335"/>
    </source>
</evidence>
<organism evidence="1 2">
    <name type="scientific">Ditylenchus dipsaci</name>
    <dbReference type="NCBI Taxonomy" id="166011"/>
    <lineage>
        <taxon>Eukaryota</taxon>
        <taxon>Metazoa</taxon>
        <taxon>Ecdysozoa</taxon>
        <taxon>Nematoda</taxon>
        <taxon>Chromadorea</taxon>
        <taxon>Rhabditida</taxon>
        <taxon>Tylenchina</taxon>
        <taxon>Tylenchomorpha</taxon>
        <taxon>Sphaerularioidea</taxon>
        <taxon>Anguinidae</taxon>
        <taxon>Anguininae</taxon>
        <taxon>Ditylenchus</taxon>
    </lineage>
</organism>
<sequence>MENNYRSESSRSAPESLNKNSGLIWLETRNTLLHLFRVGAADYQFKGISTFMAEMCDCVTTLEIATENSFISYKELVAMMYLDWLGRSLSKS</sequence>
<proteinExistence type="predicted"/>